<dbReference type="InterPro" id="IPR011032">
    <property type="entry name" value="GroES-like_sf"/>
</dbReference>
<comment type="caution">
    <text evidence="10">The sequence shown here is derived from an EMBL/GenBank/DDBJ whole genome shotgun (WGS) entry which is preliminary data.</text>
</comment>
<feature type="domain" description="Alcohol dehydrogenase-like C-terminal" evidence="8">
    <location>
        <begin position="225"/>
        <end position="341"/>
    </location>
</feature>
<dbReference type="Gene3D" id="3.40.50.720">
    <property type="entry name" value="NAD(P)-binding Rossmann-like Domain"/>
    <property type="match status" value="1"/>
</dbReference>
<evidence type="ECO:0000259" key="9">
    <source>
        <dbReference type="Pfam" id="PF08240"/>
    </source>
</evidence>
<evidence type="ECO:0000256" key="3">
    <source>
        <dbReference type="ARBA" id="ARBA00013190"/>
    </source>
</evidence>
<evidence type="ECO:0000256" key="6">
    <source>
        <dbReference type="ARBA" id="ARBA00023002"/>
    </source>
</evidence>
<comment type="similarity">
    <text evidence="2">Belongs to the zinc-containing alcohol dehydrogenase family.</text>
</comment>
<evidence type="ECO:0000256" key="4">
    <source>
        <dbReference type="ARBA" id="ARBA00022723"/>
    </source>
</evidence>
<keyword evidence="4" id="KW-0479">Metal-binding</keyword>
<evidence type="ECO:0000313" key="10">
    <source>
        <dbReference type="EMBL" id="MBP2368002.1"/>
    </source>
</evidence>
<name>A0ABS4VVN0_9PSEU</name>
<dbReference type="InterPro" id="IPR017743">
    <property type="entry name" value="ADH_phosphonate_catab-assoc"/>
</dbReference>
<reference evidence="10 11" key="1">
    <citation type="submission" date="2021-03" db="EMBL/GenBank/DDBJ databases">
        <title>Sequencing the genomes of 1000 actinobacteria strains.</title>
        <authorList>
            <person name="Klenk H.-P."/>
        </authorList>
    </citation>
    <scope>NUCLEOTIDE SEQUENCE [LARGE SCALE GENOMIC DNA]</scope>
    <source>
        <strain evidence="10 11">DSM 45256</strain>
    </source>
</reference>
<dbReference type="InterPro" id="IPR013154">
    <property type="entry name" value="ADH-like_N"/>
</dbReference>
<evidence type="ECO:0000256" key="2">
    <source>
        <dbReference type="ARBA" id="ARBA00008072"/>
    </source>
</evidence>
<sequence>MTTTVATARYARWDGTGEPFRLVDTALPARPAPGEVLVRVDLATVCGSDLHTTRGHRSSPVPGVLGHEQVGRVVAVGSTPVGGTPVGNTAVGATAAGAAPGGPGPRHIDGAPVLVGDRIVWSVAASCGHCRRCRRGLPQKCTDLLKYGHEPLDEAHPLTGGFATHCVLAPGTATVVVPDAVPDLVAAPASCATATVAAVLDAAVLDAAGRLGPGDRVLVTGAGMLGVTAVAMAARMGAEVVAADPHADRRERALRFGATAAVEVPDAGAFDVALELSGAAPAVRTCLDSLDVGGTAVLAGSVSPGPAVALDPERTVRGLHTIVGVHNYAPRHLAAAVEFLATEHARFPFAELVGGPWPLEDLDAAFAAAGAPGAAPRQAVRP</sequence>
<keyword evidence="5" id="KW-0862">Zinc</keyword>
<dbReference type="Pfam" id="PF08240">
    <property type="entry name" value="ADH_N"/>
    <property type="match status" value="2"/>
</dbReference>
<proteinExistence type="inferred from homology"/>
<evidence type="ECO:0000256" key="1">
    <source>
        <dbReference type="ARBA" id="ARBA00001947"/>
    </source>
</evidence>
<dbReference type="Pfam" id="PF00107">
    <property type="entry name" value="ADH_zinc_N"/>
    <property type="match status" value="1"/>
</dbReference>
<dbReference type="EC" id="1.1.1.1" evidence="3"/>
<dbReference type="NCBIfam" id="TIGR03366">
    <property type="entry name" value="HpnZ_proposed"/>
    <property type="match status" value="1"/>
</dbReference>
<accession>A0ABS4VVN0</accession>
<dbReference type="PANTHER" id="PTHR42940:SF3">
    <property type="entry name" value="ALCOHOL DEHYDROGENASE 1-RELATED"/>
    <property type="match status" value="1"/>
</dbReference>
<protein>
    <recommendedName>
        <fullName evidence="3">alcohol dehydrogenase</fullName>
        <ecNumber evidence="3">1.1.1.1</ecNumber>
    </recommendedName>
</protein>
<evidence type="ECO:0000256" key="7">
    <source>
        <dbReference type="ARBA" id="ARBA00023027"/>
    </source>
</evidence>
<dbReference type="InterPro" id="IPR036291">
    <property type="entry name" value="NAD(P)-bd_dom_sf"/>
</dbReference>
<keyword evidence="7" id="KW-0520">NAD</keyword>
<evidence type="ECO:0000313" key="11">
    <source>
        <dbReference type="Proteomes" id="UP001519295"/>
    </source>
</evidence>
<dbReference type="Proteomes" id="UP001519295">
    <property type="component" value="Unassembled WGS sequence"/>
</dbReference>
<keyword evidence="11" id="KW-1185">Reference proteome</keyword>
<dbReference type="EMBL" id="JAGINU010000001">
    <property type="protein sequence ID" value="MBP2368002.1"/>
    <property type="molecule type" value="Genomic_DNA"/>
</dbReference>
<dbReference type="RefSeq" id="WP_210028215.1">
    <property type="nucleotide sequence ID" value="NZ_JAGINU010000001.1"/>
</dbReference>
<dbReference type="CDD" id="cd08231">
    <property type="entry name" value="MDR_TM0436_like"/>
    <property type="match status" value="1"/>
</dbReference>
<feature type="domain" description="Alcohol dehydrogenase-like N-terminal" evidence="9">
    <location>
        <begin position="33"/>
        <end position="91"/>
    </location>
</feature>
<gene>
    <name evidence="10" type="ORF">JOF36_003698</name>
</gene>
<evidence type="ECO:0000259" key="8">
    <source>
        <dbReference type="Pfam" id="PF00107"/>
    </source>
</evidence>
<dbReference type="SUPFAM" id="SSF50129">
    <property type="entry name" value="GroES-like"/>
    <property type="match status" value="1"/>
</dbReference>
<keyword evidence="6" id="KW-0560">Oxidoreductase</keyword>
<evidence type="ECO:0000256" key="5">
    <source>
        <dbReference type="ARBA" id="ARBA00022833"/>
    </source>
</evidence>
<dbReference type="InterPro" id="IPR013149">
    <property type="entry name" value="ADH-like_C"/>
</dbReference>
<dbReference type="SUPFAM" id="SSF51735">
    <property type="entry name" value="NAD(P)-binding Rossmann-fold domains"/>
    <property type="match status" value="1"/>
</dbReference>
<dbReference type="Gene3D" id="3.90.180.10">
    <property type="entry name" value="Medium-chain alcohol dehydrogenases, catalytic domain"/>
    <property type="match status" value="1"/>
</dbReference>
<comment type="cofactor">
    <cofactor evidence="1">
        <name>Zn(2+)</name>
        <dbReference type="ChEBI" id="CHEBI:29105"/>
    </cofactor>
</comment>
<dbReference type="PANTHER" id="PTHR42940">
    <property type="entry name" value="ALCOHOL DEHYDROGENASE 1-RELATED"/>
    <property type="match status" value="1"/>
</dbReference>
<organism evidence="10 11">
    <name type="scientific">Pseudonocardia parietis</name>
    <dbReference type="NCBI Taxonomy" id="570936"/>
    <lineage>
        <taxon>Bacteria</taxon>
        <taxon>Bacillati</taxon>
        <taxon>Actinomycetota</taxon>
        <taxon>Actinomycetes</taxon>
        <taxon>Pseudonocardiales</taxon>
        <taxon>Pseudonocardiaceae</taxon>
        <taxon>Pseudonocardia</taxon>
    </lineage>
</organism>
<feature type="domain" description="Alcohol dehydrogenase-like N-terminal" evidence="9">
    <location>
        <begin position="113"/>
        <end position="178"/>
    </location>
</feature>